<accession>A0ABR3Q5J2</accession>
<dbReference type="EMBL" id="JBBXJM010000003">
    <property type="protein sequence ID" value="KAL1410005.1"/>
    <property type="molecule type" value="Genomic_DNA"/>
</dbReference>
<evidence type="ECO:0000313" key="3">
    <source>
        <dbReference type="Proteomes" id="UP001565368"/>
    </source>
</evidence>
<evidence type="ECO:0000313" key="2">
    <source>
        <dbReference type="EMBL" id="KAL1410005.1"/>
    </source>
</evidence>
<gene>
    <name evidence="2" type="ORF">Q8F55_004006</name>
</gene>
<sequence>MPSVFITGASGYLGSAITRELVGAGYSVTGLTRSQAGAAIVAANGGVPVRGSTDDLALVAQHASAADATIHTAFDHSWRDVPAACASDRATIGAIGQALEGTGKTFLVSSVATLGALHPTFTEADEGGPGSANPRFFSERVAESFAAKGTRPVIVRIAPLVHGPDLADSSFFLTLLRRAKDAGFAATVGGGQSRWASVHVSDVASLFRAALEKPGVEGQFERYHAVGDNGLRTKDIVGAIAAGLGVPTKDLVGDEAVKHYGILGKLIALDNPVENAATVRQTGWAPTQPNVLEALRAGQYFDQL</sequence>
<name>A0ABR3Q5J2_9TREE</name>
<dbReference type="RefSeq" id="XP_069209949.1">
    <property type="nucleotide sequence ID" value="XM_069352531.1"/>
</dbReference>
<organism evidence="2 3">
    <name type="scientific">Vanrija albida</name>
    <dbReference type="NCBI Taxonomy" id="181172"/>
    <lineage>
        <taxon>Eukaryota</taxon>
        <taxon>Fungi</taxon>
        <taxon>Dikarya</taxon>
        <taxon>Basidiomycota</taxon>
        <taxon>Agaricomycotina</taxon>
        <taxon>Tremellomycetes</taxon>
        <taxon>Trichosporonales</taxon>
        <taxon>Trichosporonaceae</taxon>
        <taxon>Vanrija</taxon>
    </lineage>
</organism>
<evidence type="ECO:0000259" key="1">
    <source>
        <dbReference type="Pfam" id="PF01370"/>
    </source>
</evidence>
<dbReference type="InterPro" id="IPR036291">
    <property type="entry name" value="NAD(P)-bd_dom_sf"/>
</dbReference>
<reference evidence="2 3" key="1">
    <citation type="submission" date="2023-08" db="EMBL/GenBank/DDBJ databases">
        <title>Annotated Genome Sequence of Vanrija albida AlHP1.</title>
        <authorList>
            <person name="Herzog R."/>
        </authorList>
    </citation>
    <scope>NUCLEOTIDE SEQUENCE [LARGE SCALE GENOMIC DNA]</scope>
    <source>
        <strain evidence="2 3">AlHP1</strain>
    </source>
</reference>
<protein>
    <recommendedName>
        <fullName evidence="1">NAD-dependent epimerase/dehydratase domain-containing protein</fullName>
    </recommendedName>
</protein>
<dbReference type="InterPro" id="IPR001509">
    <property type="entry name" value="Epimerase_deHydtase"/>
</dbReference>
<keyword evidence="3" id="KW-1185">Reference proteome</keyword>
<dbReference type="InterPro" id="IPR051783">
    <property type="entry name" value="NAD(P)-dependent_oxidoreduct"/>
</dbReference>
<dbReference type="GeneID" id="95985049"/>
<dbReference type="Gene3D" id="3.40.50.720">
    <property type="entry name" value="NAD(P)-binding Rossmann-like Domain"/>
    <property type="match status" value="1"/>
</dbReference>
<dbReference type="Proteomes" id="UP001565368">
    <property type="component" value="Unassembled WGS sequence"/>
</dbReference>
<feature type="domain" description="NAD-dependent epimerase/dehydratase" evidence="1">
    <location>
        <begin position="4"/>
        <end position="219"/>
    </location>
</feature>
<dbReference type="Pfam" id="PF01370">
    <property type="entry name" value="Epimerase"/>
    <property type="match status" value="1"/>
</dbReference>
<dbReference type="PANTHER" id="PTHR48079:SF9">
    <property type="entry name" value="PUTATIVE-RELATED"/>
    <property type="match status" value="1"/>
</dbReference>
<proteinExistence type="predicted"/>
<dbReference type="PANTHER" id="PTHR48079">
    <property type="entry name" value="PROTEIN YEEZ"/>
    <property type="match status" value="1"/>
</dbReference>
<dbReference type="SUPFAM" id="SSF51735">
    <property type="entry name" value="NAD(P)-binding Rossmann-fold domains"/>
    <property type="match status" value="1"/>
</dbReference>
<comment type="caution">
    <text evidence="2">The sequence shown here is derived from an EMBL/GenBank/DDBJ whole genome shotgun (WGS) entry which is preliminary data.</text>
</comment>